<proteinExistence type="predicted"/>
<dbReference type="STRING" id="106549.A0A540LC76"/>
<dbReference type="GO" id="GO:0044611">
    <property type="term" value="C:nuclear pore inner ring"/>
    <property type="evidence" value="ECO:0007669"/>
    <property type="project" value="TreeGrafter"/>
</dbReference>
<organism evidence="1 2">
    <name type="scientific">Malus baccata</name>
    <name type="common">Siberian crab apple</name>
    <name type="synonym">Pyrus baccata</name>
    <dbReference type="NCBI Taxonomy" id="106549"/>
    <lineage>
        <taxon>Eukaryota</taxon>
        <taxon>Viridiplantae</taxon>
        <taxon>Streptophyta</taxon>
        <taxon>Embryophyta</taxon>
        <taxon>Tracheophyta</taxon>
        <taxon>Spermatophyta</taxon>
        <taxon>Magnoliopsida</taxon>
        <taxon>eudicotyledons</taxon>
        <taxon>Gunneridae</taxon>
        <taxon>Pentapetalae</taxon>
        <taxon>rosids</taxon>
        <taxon>fabids</taxon>
        <taxon>Rosales</taxon>
        <taxon>Rosaceae</taxon>
        <taxon>Amygdaloideae</taxon>
        <taxon>Maleae</taxon>
        <taxon>Malus</taxon>
    </lineage>
</organism>
<comment type="caution">
    <text evidence="1">The sequence shown here is derived from an EMBL/GenBank/DDBJ whole genome shotgun (WGS) entry which is preliminary data.</text>
</comment>
<dbReference type="PANTHER" id="PTHR31431">
    <property type="entry name" value="NUCLEOPORIN NUP188 HOMOLOG"/>
    <property type="match status" value="1"/>
</dbReference>
<evidence type="ECO:0000313" key="2">
    <source>
        <dbReference type="Proteomes" id="UP000315295"/>
    </source>
</evidence>
<dbReference type="InterPro" id="IPR044840">
    <property type="entry name" value="Nup188"/>
</dbReference>
<dbReference type="AlphaFoldDB" id="A0A540LC76"/>
<accession>A0A540LC76</accession>
<reference evidence="1 2" key="1">
    <citation type="journal article" date="2019" name="G3 (Bethesda)">
        <title>Sequencing of a Wild Apple (Malus baccata) Genome Unravels the Differences Between Cultivated and Wild Apple Species Regarding Disease Resistance and Cold Tolerance.</title>
        <authorList>
            <person name="Chen X."/>
        </authorList>
    </citation>
    <scope>NUCLEOTIDE SEQUENCE [LARGE SCALE GENOMIC DNA]</scope>
    <source>
        <strain evidence="2">cv. Shandingzi</strain>
        <tissue evidence="1">Leaves</tissue>
    </source>
</reference>
<dbReference type="GO" id="GO:0017056">
    <property type="term" value="F:structural constituent of nuclear pore"/>
    <property type="evidence" value="ECO:0007669"/>
    <property type="project" value="InterPro"/>
</dbReference>
<dbReference type="EMBL" id="VIEB01000653">
    <property type="protein sequence ID" value="TQD84078.1"/>
    <property type="molecule type" value="Genomic_DNA"/>
</dbReference>
<evidence type="ECO:0000313" key="1">
    <source>
        <dbReference type="EMBL" id="TQD84078.1"/>
    </source>
</evidence>
<dbReference type="PANTHER" id="PTHR31431:SF1">
    <property type="entry name" value="NUCLEOPORIN NUP188"/>
    <property type="match status" value="1"/>
</dbReference>
<dbReference type="Proteomes" id="UP000315295">
    <property type="component" value="Unassembled WGS sequence"/>
</dbReference>
<sequence>MQPAFLVSILPTKVNKDVQLSNGGSVKLPTNDFESEKASVVHAVLHHIEKSNDLINSNPRLLLNVLNFLRALWQGAGQYTNILECLKSSENFWKKLSSSISITSNVEAPSCENTTETEAEDLSFRYQCQSAILEIIAHDMFLHKKLLHAESFVKQLPESQDNIQNTVRSEKSKAADLKAILLAWCESSILGNLTKSLTYCEYDPELFLRANVAASVITACVMVNLSIGDTGSLSMSLVEKSSNMSNKLRSHPAFSELLAQYSEHGYSAGKKPNYLILSDLYYHLQEQLEGHEINAGPFKELSQFLIESNIFQTYQHKHGDLFVTGRDTYLFDLKCVRADLGLDLWDYSKWKESKETAETMLHHMKAANSMAMLTSSKLSAMRALRSVLTVYGEDSLETKSTVRRIPDQLVFSCIDHICLSFHNTVESLAPVPSASEDIFHFHAAQAELLLYLMIHISQSYFSNSIALQIYRITFLLLKFLSLQAEGATRRAEEVGFVDLDHFPELPMPEILHGLPDQAITFVTELCEVNRSNEIQIEVQSICCLLLQIMEMALHLELCVLQICVIRPVLATERHAFLKPSVKSLKQILSVVYPGLLQADEFL</sequence>
<protein>
    <submittedName>
        <fullName evidence="1">Uncharacterized protein</fullName>
    </submittedName>
</protein>
<dbReference type="GO" id="GO:0006606">
    <property type="term" value="P:protein import into nucleus"/>
    <property type="evidence" value="ECO:0007669"/>
    <property type="project" value="TreeGrafter"/>
</dbReference>
<name>A0A540LC76_MALBA</name>
<keyword evidence="2" id="KW-1185">Reference proteome</keyword>
<gene>
    <name evidence="1" type="ORF">C1H46_030347</name>
</gene>
<dbReference type="GO" id="GO:0006405">
    <property type="term" value="P:RNA export from nucleus"/>
    <property type="evidence" value="ECO:0007669"/>
    <property type="project" value="TreeGrafter"/>
</dbReference>